<evidence type="ECO:0000313" key="1">
    <source>
        <dbReference type="EMBL" id="KOM55171.1"/>
    </source>
</evidence>
<accession>A0A0L9VJE6</accession>
<dbReference type="Proteomes" id="UP000053144">
    <property type="component" value="Chromosome 10"/>
</dbReference>
<name>A0A0L9VJE6_PHAAN</name>
<dbReference type="AlphaFoldDB" id="A0A0L9VJE6"/>
<gene>
    <name evidence="1" type="ORF">LR48_Vigan10g106300</name>
</gene>
<evidence type="ECO:0000313" key="2">
    <source>
        <dbReference type="Proteomes" id="UP000053144"/>
    </source>
</evidence>
<reference evidence="2" key="1">
    <citation type="journal article" date="2015" name="Proc. Natl. Acad. Sci. U.S.A.">
        <title>Genome sequencing of adzuki bean (Vigna angularis) provides insight into high starch and low fat accumulation and domestication.</title>
        <authorList>
            <person name="Yang K."/>
            <person name="Tian Z."/>
            <person name="Chen C."/>
            <person name="Luo L."/>
            <person name="Zhao B."/>
            <person name="Wang Z."/>
            <person name="Yu L."/>
            <person name="Li Y."/>
            <person name="Sun Y."/>
            <person name="Li W."/>
            <person name="Chen Y."/>
            <person name="Li Y."/>
            <person name="Zhang Y."/>
            <person name="Ai D."/>
            <person name="Zhao J."/>
            <person name="Shang C."/>
            <person name="Ma Y."/>
            <person name="Wu B."/>
            <person name="Wang M."/>
            <person name="Gao L."/>
            <person name="Sun D."/>
            <person name="Zhang P."/>
            <person name="Guo F."/>
            <person name="Wang W."/>
            <person name="Li Y."/>
            <person name="Wang J."/>
            <person name="Varshney R.K."/>
            <person name="Wang J."/>
            <person name="Ling H.Q."/>
            <person name="Wan P."/>
        </authorList>
    </citation>
    <scope>NUCLEOTIDE SEQUENCE</scope>
    <source>
        <strain evidence="2">cv. Jingnong 6</strain>
    </source>
</reference>
<sequence>MKMQSVFKWFWERAEGAVNFRRRKKSNNGGRLLHLEALSTAEEDPSSIFTHSYWGDLLHFTLQSSFTQCHNQGLCLSRPSPIHTRLLGTPMAINLKLLDSLHP</sequence>
<protein>
    <submittedName>
        <fullName evidence="1">Uncharacterized protein</fullName>
    </submittedName>
</protein>
<dbReference type="EMBL" id="CM003380">
    <property type="protein sequence ID" value="KOM55171.1"/>
    <property type="molecule type" value="Genomic_DNA"/>
</dbReference>
<organism evidence="1 2">
    <name type="scientific">Phaseolus angularis</name>
    <name type="common">Azuki bean</name>
    <name type="synonym">Vigna angularis</name>
    <dbReference type="NCBI Taxonomy" id="3914"/>
    <lineage>
        <taxon>Eukaryota</taxon>
        <taxon>Viridiplantae</taxon>
        <taxon>Streptophyta</taxon>
        <taxon>Embryophyta</taxon>
        <taxon>Tracheophyta</taxon>
        <taxon>Spermatophyta</taxon>
        <taxon>Magnoliopsida</taxon>
        <taxon>eudicotyledons</taxon>
        <taxon>Gunneridae</taxon>
        <taxon>Pentapetalae</taxon>
        <taxon>rosids</taxon>
        <taxon>fabids</taxon>
        <taxon>Fabales</taxon>
        <taxon>Fabaceae</taxon>
        <taxon>Papilionoideae</taxon>
        <taxon>50 kb inversion clade</taxon>
        <taxon>NPAAA clade</taxon>
        <taxon>indigoferoid/millettioid clade</taxon>
        <taxon>Phaseoleae</taxon>
        <taxon>Vigna</taxon>
    </lineage>
</organism>
<proteinExistence type="predicted"/>
<dbReference type="Gramene" id="KOM55171">
    <property type="protein sequence ID" value="KOM55171"/>
    <property type="gene ID" value="LR48_Vigan10g106300"/>
</dbReference>